<dbReference type="Pfam" id="PF03051">
    <property type="entry name" value="Peptidase_C1_2"/>
    <property type="match status" value="1"/>
</dbReference>
<evidence type="ECO:0000256" key="2">
    <source>
        <dbReference type="ARBA" id="ARBA00022801"/>
    </source>
</evidence>
<dbReference type="GO" id="GO:0043418">
    <property type="term" value="P:homocysteine catabolic process"/>
    <property type="evidence" value="ECO:0007669"/>
    <property type="project" value="TreeGrafter"/>
</dbReference>
<reference evidence="5" key="1">
    <citation type="journal article" date="2019" name="bioRxiv">
        <title>Genome diversification in globally distributed novel marine Proteobacteria is linked to environmental adaptation.</title>
        <authorList>
            <person name="Zhou Z."/>
            <person name="Tran P.Q."/>
            <person name="Kieft K."/>
            <person name="Anantharaman K."/>
        </authorList>
    </citation>
    <scope>NUCLEOTIDE SEQUENCE [LARGE SCALE GENOMIC DNA]</scope>
</reference>
<name>A0A7J4GR45_9ARCH</name>
<keyword evidence="1" id="KW-0645">Protease</keyword>
<dbReference type="EMBL" id="DUCX01000025">
    <property type="protein sequence ID" value="HIF37113.1"/>
    <property type="molecule type" value="Genomic_DNA"/>
</dbReference>
<dbReference type="GO" id="GO:0070005">
    <property type="term" value="F:cysteine-type aminopeptidase activity"/>
    <property type="evidence" value="ECO:0007669"/>
    <property type="project" value="InterPro"/>
</dbReference>
<sequence>HGEKGFDIMTDPWFDQFMYEVVIHKKHLTKKIIDMYNREPIALPPWDPMGSLAH</sequence>
<keyword evidence="4" id="KW-0031">Aminopeptidase</keyword>
<feature type="non-terminal residue" evidence="4">
    <location>
        <position position="1"/>
    </location>
</feature>
<protein>
    <submittedName>
        <fullName evidence="4">Aminopeptidase</fullName>
    </submittedName>
</protein>
<evidence type="ECO:0000256" key="1">
    <source>
        <dbReference type="ARBA" id="ARBA00022670"/>
    </source>
</evidence>
<evidence type="ECO:0000313" key="5">
    <source>
        <dbReference type="Proteomes" id="UP000585802"/>
    </source>
</evidence>
<dbReference type="GO" id="GO:0005737">
    <property type="term" value="C:cytoplasm"/>
    <property type="evidence" value="ECO:0007669"/>
    <property type="project" value="TreeGrafter"/>
</dbReference>
<dbReference type="AlphaFoldDB" id="A0A7J4GR45"/>
<dbReference type="GO" id="GO:0009636">
    <property type="term" value="P:response to toxic substance"/>
    <property type="evidence" value="ECO:0007669"/>
    <property type="project" value="TreeGrafter"/>
</dbReference>
<dbReference type="InterPro" id="IPR038765">
    <property type="entry name" value="Papain-like_cys_pep_sf"/>
</dbReference>
<dbReference type="GO" id="GO:0006508">
    <property type="term" value="P:proteolysis"/>
    <property type="evidence" value="ECO:0007669"/>
    <property type="project" value="UniProtKB-KW"/>
</dbReference>
<evidence type="ECO:0000256" key="3">
    <source>
        <dbReference type="ARBA" id="ARBA00022807"/>
    </source>
</evidence>
<dbReference type="Proteomes" id="UP000585802">
    <property type="component" value="Unassembled WGS sequence"/>
</dbReference>
<gene>
    <name evidence="4" type="ORF">EYQ70_01665</name>
</gene>
<accession>A0A7J4GR45</accession>
<dbReference type="PANTHER" id="PTHR10363">
    <property type="entry name" value="BLEOMYCIN HYDROLASE"/>
    <property type="match status" value="1"/>
</dbReference>
<dbReference type="SUPFAM" id="SSF54001">
    <property type="entry name" value="Cysteine proteinases"/>
    <property type="match status" value="1"/>
</dbReference>
<organism evidence="4 5">
    <name type="scientific">Marine Group III euryarchaeote</name>
    <dbReference type="NCBI Taxonomy" id="2173149"/>
    <lineage>
        <taxon>Archaea</taxon>
        <taxon>Methanobacteriati</taxon>
        <taxon>Thermoplasmatota</taxon>
        <taxon>Thermoplasmata</taxon>
        <taxon>Candidatus Thermoprofundales</taxon>
    </lineage>
</organism>
<dbReference type="InterPro" id="IPR004134">
    <property type="entry name" value="Peptidase_C1B"/>
</dbReference>
<keyword evidence="3" id="KW-0788">Thiol protease</keyword>
<keyword evidence="2" id="KW-0378">Hydrolase</keyword>
<dbReference type="PANTHER" id="PTHR10363:SF2">
    <property type="entry name" value="BLEOMYCIN HYDROLASE"/>
    <property type="match status" value="1"/>
</dbReference>
<evidence type="ECO:0000313" key="4">
    <source>
        <dbReference type="EMBL" id="HIF37113.1"/>
    </source>
</evidence>
<comment type="caution">
    <text evidence="4">The sequence shown here is derived from an EMBL/GenBank/DDBJ whole genome shotgun (WGS) entry which is preliminary data.</text>
</comment>
<proteinExistence type="predicted"/>
<dbReference type="Gene3D" id="3.90.70.10">
    <property type="entry name" value="Cysteine proteinases"/>
    <property type="match status" value="1"/>
</dbReference>